<protein>
    <submittedName>
        <fullName evidence="6">Mitosis protein dim1</fullName>
    </submittedName>
</protein>
<evidence type="ECO:0000256" key="4">
    <source>
        <dbReference type="ARBA" id="ARBA00023187"/>
    </source>
</evidence>
<accession>A0ABQ9Y9R8</accession>
<reference evidence="6 7" key="1">
    <citation type="journal article" date="2022" name="bioRxiv">
        <title>Genomics of Preaxostyla Flagellates Illuminates Evolutionary Transitions and the Path Towards Mitochondrial Loss.</title>
        <authorList>
            <person name="Novak L.V.F."/>
            <person name="Treitli S.C."/>
            <person name="Pyrih J."/>
            <person name="Halakuc P."/>
            <person name="Pipaliya S.V."/>
            <person name="Vacek V."/>
            <person name="Brzon O."/>
            <person name="Soukal P."/>
            <person name="Eme L."/>
            <person name="Dacks J.B."/>
            <person name="Karnkowska A."/>
            <person name="Elias M."/>
            <person name="Hampl V."/>
        </authorList>
    </citation>
    <scope>NUCLEOTIDE SEQUENCE [LARGE SCALE GENOMIC DNA]</scope>
    <source>
        <strain evidence="6">NAU3</strain>
        <tissue evidence="6">Gut</tissue>
    </source>
</reference>
<evidence type="ECO:0000256" key="1">
    <source>
        <dbReference type="ARBA" id="ARBA00004123"/>
    </source>
</evidence>
<evidence type="ECO:0000313" key="6">
    <source>
        <dbReference type="EMBL" id="KAK2960481.1"/>
    </source>
</evidence>
<proteinExistence type="inferred from homology"/>
<evidence type="ECO:0000313" key="7">
    <source>
        <dbReference type="Proteomes" id="UP001281761"/>
    </source>
</evidence>
<keyword evidence="7" id="KW-1185">Reference proteome</keyword>
<dbReference type="InterPro" id="IPR004123">
    <property type="entry name" value="Dim1"/>
</dbReference>
<evidence type="ECO:0000256" key="3">
    <source>
        <dbReference type="ARBA" id="ARBA00022664"/>
    </source>
</evidence>
<dbReference type="PANTHER" id="PTHR12052:SF5">
    <property type="entry name" value="THIOREDOXIN-LIKE PROTEIN 4A"/>
    <property type="match status" value="1"/>
</dbReference>
<dbReference type="Gene3D" id="3.40.30.10">
    <property type="entry name" value="Glutaredoxin"/>
    <property type="match status" value="1"/>
</dbReference>
<evidence type="ECO:0000256" key="5">
    <source>
        <dbReference type="ARBA" id="ARBA00023242"/>
    </source>
</evidence>
<keyword evidence="3" id="KW-0507">mRNA processing</keyword>
<name>A0ABQ9Y9R8_9EUKA</name>
<dbReference type="InterPro" id="IPR036249">
    <property type="entry name" value="Thioredoxin-like_sf"/>
</dbReference>
<keyword evidence="5" id="KW-0539">Nucleus</keyword>
<keyword evidence="4" id="KW-0508">mRNA splicing</keyword>
<comment type="similarity">
    <text evidence="2">Belongs to the DIM1 family.</text>
</comment>
<comment type="caution">
    <text evidence="6">The sequence shown here is derived from an EMBL/GenBank/DDBJ whole genome shotgun (WGS) entry which is preliminary data.</text>
</comment>
<dbReference type="EMBL" id="JARBJD010000023">
    <property type="protein sequence ID" value="KAK2960481.1"/>
    <property type="molecule type" value="Genomic_DNA"/>
</dbReference>
<sequence length="76" mass="8748">MAYLLPHLHTPYDVDQAIVTEQERVVIIRFGHDWDSTCMLMDETLAKCATPLANFAVIYLVDISEIPDFNVMYELT</sequence>
<organism evidence="6 7">
    <name type="scientific">Blattamonas nauphoetae</name>
    <dbReference type="NCBI Taxonomy" id="2049346"/>
    <lineage>
        <taxon>Eukaryota</taxon>
        <taxon>Metamonada</taxon>
        <taxon>Preaxostyla</taxon>
        <taxon>Oxymonadida</taxon>
        <taxon>Blattamonas</taxon>
    </lineage>
</organism>
<dbReference type="SUPFAM" id="SSF52833">
    <property type="entry name" value="Thioredoxin-like"/>
    <property type="match status" value="1"/>
</dbReference>
<gene>
    <name evidence="6" type="ORF">BLNAU_4698</name>
</gene>
<evidence type="ECO:0000256" key="2">
    <source>
        <dbReference type="ARBA" id="ARBA00008241"/>
    </source>
</evidence>
<dbReference type="SMART" id="SM01410">
    <property type="entry name" value="DIM1"/>
    <property type="match status" value="1"/>
</dbReference>
<dbReference type="Pfam" id="PF02966">
    <property type="entry name" value="DIM1"/>
    <property type="match status" value="1"/>
</dbReference>
<comment type="subcellular location">
    <subcellularLocation>
        <location evidence="1">Nucleus</location>
    </subcellularLocation>
</comment>
<dbReference type="Proteomes" id="UP001281761">
    <property type="component" value="Unassembled WGS sequence"/>
</dbReference>
<dbReference type="PANTHER" id="PTHR12052">
    <property type="entry name" value="THIOREDOXIN-LIKE PROTEN 4A, 4B"/>
    <property type="match status" value="1"/>
</dbReference>